<dbReference type="STRING" id="192903.SAMN04488513_106124"/>
<dbReference type="Pfam" id="PF18884">
    <property type="entry name" value="TSP3_bac"/>
    <property type="match status" value="3"/>
</dbReference>
<dbReference type="Pfam" id="PF01345">
    <property type="entry name" value="DUF11"/>
    <property type="match status" value="2"/>
</dbReference>
<keyword evidence="10" id="KW-1185">Reference proteome</keyword>
<dbReference type="EMBL" id="FQYU01000006">
    <property type="protein sequence ID" value="SHJ60219.1"/>
    <property type="molecule type" value="Genomic_DNA"/>
</dbReference>
<dbReference type="InterPro" id="IPR059100">
    <property type="entry name" value="TSP3_bac"/>
</dbReference>
<dbReference type="InterPro" id="IPR013783">
    <property type="entry name" value="Ig-like_fold"/>
</dbReference>
<sequence>MKMKKKIHRFANDLRTIGKIFLWSVLLCFGPSLMAQTISITSSDDQAAETDGAPNGASFTISRSPNPFGVVNQVTYSVVGSTATAGDDYQVLSGSVTLNALNSSETVDVNIADDDLIEGTETLVVTLTNGGGGTIDPNNNSVTINIADNDDAIFTLETLDANAAEVEAPATGNPGQYVLKLNYNNGTGTPITVPYSFAASSTATRNTDYSVRPVTNLTQGQFSFPAGATQVNLFIDVIDDTEAEDNETVILQLGTPIFNRDVSYTINQPDVAGRTVTIADNDCNAGSTAPVINGNAKSFCTDDNPSVALNTFVNGNPPAGAQLRWSINANPTAQGQLLANNYSASASGTFYAVYWDNINKCASPPSTALQITFNDAPNAGTAQNAASCNDSSVSSTVVDLDDRLTGADANGSWQLLSGPSGNGINIPANGSVNFDGEPIGNYVFRYTVTGNGACDDDTVDVTIDVSTCCDANEAPVWDTNVPTIFCDEITTSLNDYAPNDDGNGHELRWASSASDPLNTEVPSNRIANPLPGTYYGYYYDAANDCAGPVTPLTLILHETPEVLSVEGAQQCGSGKLTLKATVTQDATVRWYTQPTGGSSVGTGSSYTTPSLNQSRTYYVEATSNNCTSERVAVEAIISIEPTTGSPQDASSCNDSRYGTTFLDLDDLFTAAASEGVWAFVDGPANVAPNSSNIIDFEGLPDGDYLFSYTTTGAEQPCENSSDQITVSVSSCDTDDDGDGLLGGTEAALGTDPDNPDSDGDGINDGEEVGDDPNNPIDTDGDGIIDALESNIDDADNDGTVDQLDPGNTNPCVPDNSIGLCDTDEDGISDGDEEVAGSDPFDACDPNINHENCDPTPIDLEVVKTLDKPDAVVGDEVVFTVDINNLSARKARNIIVGDLLEAGFAYKRHTTSLGTYNLEDGMWTIFEIPAEGTATMTITVDVLEGGPYTNKAELLQSFPNDETLVNNVAEVALDVDLPEGIDLELEKWARIVDANDTLNSLSNRNLSEVNPLVGQEVVFTLRLTNASEQDAVSNIQVLDTIPEGFEYLSHETITGEYNVQTGLWVVPELLRNEVAELQIRVSVPEEGTFVNRAEIVRSSPLDSEGKYDNNSDEVTVNVSMRTQADFGIIFNQFSPNNDGVNDYLKINRILTDENGDEREIDMLYDIKIFNRYGSLVFEGNDMTDEIIWDGSWEGKDAPDGTYFYVLNLALQEEVDGVDTNTTKKGWIQLIR</sequence>
<dbReference type="OrthoDB" id="1236981at2"/>
<dbReference type="InterPro" id="IPR003644">
    <property type="entry name" value="Calx_beta"/>
</dbReference>
<dbReference type="Gene3D" id="2.60.40.10">
    <property type="entry name" value="Immunoglobulins"/>
    <property type="match status" value="1"/>
</dbReference>
<dbReference type="PANTHER" id="PTHR11878:SF65">
    <property type="entry name" value="NA_CA-EXCHANGE PROTEIN, ISOFORM G"/>
    <property type="match status" value="1"/>
</dbReference>
<keyword evidence="6" id="KW-0813">Transport</keyword>
<accession>A0A1M6KMN0</accession>
<evidence type="ECO:0000256" key="1">
    <source>
        <dbReference type="ARBA" id="ARBA00004613"/>
    </source>
</evidence>
<dbReference type="InterPro" id="IPR047589">
    <property type="entry name" value="DUF11_rpt"/>
</dbReference>
<evidence type="ECO:0000256" key="2">
    <source>
        <dbReference type="ARBA" id="ARBA00022525"/>
    </source>
</evidence>
<dbReference type="SUPFAM" id="SSF141072">
    <property type="entry name" value="CalX-like"/>
    <property type="match status" value="2"/>
</dbReference>
<evidence type="ECO:0000313" key="9">
    <source>
        <dbReference type="EMBL" id="SHJ60219.1"/>
    </source>
</evidence>
<keyword evidence="2" id="KW-0964">Secreted</keyword>
<dbReference type="InterPro" id="IPR001434">
    <property type="entry name" value="OmcB-like_DUF11"/>
</dbReference>
<feature type="region of interest" description="Disordered" evidence="7">
    <location>
        <begin position="714"/>
        <end position="811"/>
    </location>
</feature>
<dbReference type="InterPro" id="IPR044023">
    <property type="entry name" value="Ig_7"/>
</dbReference>
<dbReference type="NCBIfam" id="TIGR04131">
    <property type="entry name" value="Bac_Flav_CTERM"/>
    <property type="match status" value="1"/>
</dbReference>
<feature type="domain" description="Calx-beta" evidence="8">
    <location>
        <begin position="142"/>
        <end position="254"/>
    </location>
</feature>
<feature type="compositionally biased region" description="Polar residues" evidence="7">
    <location>
        <begin position="714"/>
        <end position="731"/>
    </location>
</feature>
<dbReference type="InterPro" id="IPR051171">
    <property type="entry name" value="CaCA"/>
</dbReference>
<dbReference type="SMART" id="SM00237">
    <property type="entry name" value="Calx_beta"/>
    <property type="match status" value="2"/>
</dbReference>
<dbReference type="InterPro" id="IPR026341">
    <property type="entry name" value="T9SS_type_B"/>
</dbReference>
<dbReference type="InterPro" id="IPR038081">
    <property type="entry name" value="CalX-like_sf"/>
</dbReference>
<dbReference type="Pfam" id="PF19081">
    <property type="entry name" value="Ig_7"/>
    <property type="match status" value="1"/>
</dbReference>
<gene>
    <name evidence="9" type="ORF">SAMN04488513_106124</name>
</gene>
<dbReference type="NCBIfam" id="TIGR01451">
    <property type="entry name" value="B_ant_repeat"/>
    <property type="match status" value="2"/>
</dbReference>
<dbReference type="PANTHER" id="PTHR11878">
    <property type="entry name" value="SODIUM/CALCIUM EXCHANGER"/>
    <property type="match status" value="1"/>
</dbReference>
<feature type="compositionally biased region" description="Acidic residues" evidence="7">
    <location>
        <begin position="753"/>
        <end position="770"/>
    </location>
</feature>
<dbReference type="Gene3D" id="2.60.40.2030">
    <property type="match status" value="2"/>
</dbReference>
<evidence type="ECO:0000256" key="6">
    <source>
        <dbReference type="ARBA" id="ARBA00023065"/>
    </source>
</evidence>
<evidence type="ECO:0000256" key="5">
    <source>
        <dbReference type="ARBA" id="ARBA00022837"/>
    </source>
</evidence>
<keyword evidence="6" id="KW-0406">Ion transport</keyword>
<dbReference type="GO" id="GO:0007154">
    <property type="term" value="P:cell communication"/>
    <property type="evidence" value="ECO:0007669"/>
    <property type="project" value="InterPro"/>
</dbReference>
<evidence type="ECO:0000256" key="7">
    <source>
        <dbReference type="SAM" id="MobiDB-lite"/>
    </source>
</evidence>
<reference evidence="10" key="1">
    <citation type="submission" date="2016-11" db="EMBL/GenBank/DDBJ databases">
        <authorList>
            <person name="Varghese N."/>
            <person name="Submissions S."/>
        </authorList>
    </citation>
    <scope>NUCLEOTIDE SEQUENCE [LARGE SCALE GENOMIC DNA]</scope>
    <source>
        <strain evidence="10">DSM 19858</strain>
    </source>
</reference>
<feature type="domain" description="Calx-beta" evidence="8">
    <location>
        <begin position="36"/>
        <end position="128"/>
    </location>
</feature>
<keyword evidence="5" id="KW-0106">Calcium</keyword>
<protein>
    <submittedName>
        <fullName evidence="9">Conserved repeat domain-containing protein/gliding motility-associated C-terminal domain-containing protein</fullName>
    </submittedName>
</protein>
<keyword evidence="3" id="KW-0732">Signal</keyword>
<evidence type="ECO:0000256" key="3">
    <source>
        <dbReference type="ARBA" id="ARBA00022729"/>
    </source>
</evidence>
<dbReference type="GO" id="GO:0016020">
    <property type="term" value="C:membrane"/>
    <property type="evidence" value="ECO:0007669"/>
    <property type="project" value="InterPro"/>
</dbReference>
<organism evidence="9 10">
    <name type="scientific">Pseudozobellia thermophila</name>
    <dbReference type="NCBI Taxonomy" id="192903"/>
    <lineage>
        <taxon>Bacteria</taxon>
        <taxon>Pseudomonadati</taxon>
        <taxon>Bacteroidota</taxon>
        <taxon>Flavobacteriia</taxon>
        <taxon>Flavobacteriales</taxon>
        <taxon>Flavobacteriaceae</taxon>
        <taxon>Pseudozobellia</taxon>
    </lineage>
</organism>
<dbReference type="RefSeq" id="WP_072994666.1">
    <property type="nucleotide sequence ID" value="NZ_FQYU01000006.1"/>
</dbReference>
<proteinExistence type="predicted"/>
<evidence type="ECO:0000313" key="10">
    <source>
        <dbReference type="Proteomes" id="UP000184543"/>
    </source>
</evidence>
<evidence type="ECO:0000259" key="8">
    <source>
        <dbReference type="SMART" id="SM00237"/>
    </source>
</evidence>
<evidence type="ECO:0000256" key="4">
    <source>
        <dbReference type="ARBA" id="ARBA00022737"/>
    </source>
</evidence>
<dbReference type="Pfam" id="PF03160">
    <property type="entry name" value="Calx-beta"/>
    <property type="match status" value="2"/>
</dbReference>
<dbReference type="Proteomes" id="UP000184543">
    <property type="component" value="Unassembled WGS sequence"/>
</dbReference>
<dbReference type="GO" id="GO:0030001">
    <property type="term" value="P:metal ion transport"/>
    <property type="evidence" value="ECO:0007669"/>
    <property type="project" value="TreeGrafter"/>
</dbReference>
<dbReference type="Pfam" id="PF13585">
    <property type="entry name" value="CHU_C"/>
    <property type="match status" value="1"/>
</dbReference>
<name>A0A1M6KMN0_9FLAO</name>
<dbReference type="AlphaFoldDB" id="A0A1M6KMN0"/>
<comment type="subcellular location">
    <subcellularLocation>
        <location evidence="1">Secreted</location>
    </subcellularLocation>
</comment>
<keyword evidence="4" id="KW-0677">Repeat</keyword>